<evidence type="ECO:0000313" key="2">
    <source>
        <dbReference type="EMBL" id="KAF2225872.1"/>
    </source>
</evidence>
<proteinExistence type="predicted"/>
<dbReference type="Proteomes" id="UP000799538">
    <property type="component" value="Unassembled WGS sequence"/>
</dbReference>
<keyword evidence="3" id="KW-1185">Reference proteome</keyword>
<accession>A0A6A6GJE4</accession>
<feature type="compositionally biased region" description="Pro residues" evidence="1">
    <location>
        <begin position="78"/>
        <end position="88"/>
    </location>
</feature>
<evidence type="ECO:0000313" key="3">
    <source>
        <dbReference type="Proteomes" id="UP000799538"/>
    </source>
</evidence>
<evidence type="ECO:0000256" key="1">
    <source>
        <dbReference type="SAM" id="MobiDB-lite"/>
    </source>
</evidence>
<organism evidence="2 3">
    <name type="scientific">Elsinoe ampelina</name>
    <dbReference type="NCBI Taxonomy" id="302913"/>
    <lineage>
        <taxon>Eukaryota</taxon>
        <taxon>Fungi</taxon>
        <taxon>Dikarya</taxon>
        <taxon>Ascomycota</taxon>
        <taxon>Pezizomycotina</taxon>
        <taxon>Dothideomycetes</taxon>
        <taxon>Dothideomycetidae</taxon>
        <taxon>Myriangiales</taxon>
        <taxon>Elsinoaceae</taxon>
        <taxon>Elsinoe</taxon>
    </lineage>
</organism>
<protein>
    <submittedName>
        <fullName evidence="2">Uncharacterized protein</fullName>
    </submittedName>
</protein>
<dbReference type="EMBL" id="ML992503">
    <property type="protein sequence ID" value="KAF2225872.1"/>
    <property type="molecule type" value="Genomic_DNA"/>
</dbReference>
<feature type="region of interest" description="Disordered" evidence="1">
    <location>
        <begin position="72"/>
        <end position="93"/>
    </location>
</feature>
<reference evidence="3" key="1">
    <citation type="journal article" date="2020" name="Stud. Mycol.">
        <title>101 Dothideomycetes genomes: A test case for predicting lifestyles and emergence of pathogens.</title>
        <authorList>
            <person name="Haridas S."/>
            <person name="Albert R."/>
            <person name="Binder M."/>
            <person name="Bloem J."/>
            <person name="LaButti K."/>
            <person name="Salamov A."/>
            <person name="Andreopoulos B."/>
            <person name="Baker S."/>
            <person name="Barry K."/>
            <person name="Bills G."/>
            <person name="Bluhm B."/>
            <person name="Cannon C."/>
            <person name="Castanera R."/>
            <person name="Culley D."/>
            <person name="Daum C."/>
            <person name="Ezra D."/>
            <person name="Gonzalez J."/>
            <person name="Henrissat B."/>
            <person name="Kuo A."/>
            <person name="Liang C."/>
            <person name="Lipzen A."/>
            <person name="Lutzoni F."/>
            <person name="Magnuson J."/>
            <person name="Mondo S."/>
            <person name="Nolan M."/>
            <person name="Ohm R."/>
            <person name="Pangilinan J."/>
            <person name="Park H.-J."/>
            <person name="Ramirez L."/>
            <person name="Alfaro M."/>
            <person name="Sun H."/>
            <person name="Tritt A."/>
            <person name="Yoshinaga Y."/>
            <person name="Zwiers L.-H."/>
            <person name="Turgeon B."/>
            <person name="Goodwin S."/>
            <person name="Spatafora J."/>
            <person name="Crous P."/>
            <person name="Grigoriev I."/>
        </authorList>
    </citation>
    <scope>NUCLEOTIDE SEQUENCE [LARGE SCALE GENOMIC DNA]</scope>
    <source>
        <strain evidence="3">CECT 20119</strain>
    </source>
</reference>
<gene>
    <name evidence="2" type="ORF">BDZ85DRAFT_258222</name>
</gene>
<sequence>MLSPPAIRSPSGLPSSLFLPQDDLLLISHHLLLLLATVLGPVWQGDSASFRSIILVLSLGSLASILQVPNQRLSANSPPRPPPPPPIRSPAQNSLFLELPST</sequence>
<name>A0A6A6GJE4_9PEZI</name>
<dbReference type="AlphaFoldDB" id="A0A6A6GJE4"/>